<dbReference type="EMBL" id="REGN01000792">
    <property type="protein sequence ID" value="RNA39056.1"/>
    <property type="molecule type" value="Genomic_DNA"/>
</dbReference>
<protein>
    <submittedName>
        <fullName evidence="1">Uncharacterized protein</fullName>
    </submittedName>
</protein>
<comment type="caution">
    <text evidence="1">The sequence shown here is derived from an EMBL/GenBank/DDBJ whole genome shotgun (WGS) entry which is preliminary data.</text>
</comment>
<sequence length="165" mass="18616">MEEYGSITIDNKNLLNDLLGLESNDNHELTLYQPNQPAYMSSNQNNQSNYIPGQGRKYFLESPTFSKKEDDIYRYVHSRISNVDTSLNAGPNFHDSLDKIGEDQPRNSFSYNNQQFNKFSTDASTRIGSNRLLSDLAVASISKQNAPSNRCSKLPVENKISTPNT</sequence>
<dbReference type="Proteomes" id="UP000276133">
    <property type="component" value="Unassembled WGS sequence"/>
</dbReference>
<gene>
    <name evidence="1" type="ORF">BpHYR1_012752</name>
</gene>
<evidence type="ECO:0000313" key="1">
    <source>
        <dbReference type="EMBL" id="RNA39056.1"/>
    </source>
</evidence>
<proteinExistence type="predicted"/>
<accession>A0A3M7STI4</accession>
<keyword evidence="2" id="KW-1185">Reference proteome</keyword>
<evidence type="ECO:0000313" key="2">
    <source>
        <dbReference type="Proteomes" id="UP000276133"/>
    </source>
</evidence>
<name>A0A3M7STI4_BRAPC</name>
<reference evidence="1 2" key="1">
    <citation type="journal article" date="2018" name="Sci. Rep.">
        <title>Genomic signatures of local adaptation to the degree of environmental predictability in rotifers.</title>
        <authorList>
            <person name="Franch-Gras L."/>
            <person name="Hahn C."/>
            <person name="Garcia-Roger E.M."/>
            <person name="Carmona M.J."/>
            <person name="Serra M."/>
            <person name="Gomez A."/>
        </authorList>
    </citation>
    <scope>NUCLEOTIDE SEQUENCE [LARGE SCALE GENOMIC DNA]</scope>
    <source>
        <strain evidence="1">HYR1</strain>
    </source>
</reference>
<organism evidence="1 2">
    <name type="scientific">Brachionus plicatilis</name>
    <name type="common">Marine rotifer</name>
    <name type="synonym">Brachionus muelleri</name>
    <dbReference type="NCBI Taxonomy" id="10195"/>
    <lineage>
        <taxon>Eukaryota</taxon>
        <taxon>Metazoa</taxon>
        <taxon>Spiralia</taxon>
        <taxon>Gnathifera</taxon>
        <taxon>Rotifera</taxon>
        <taxon>Eurotatoria</taxon>
        <taxon>Monogononta</taxon>
        <taxon>Pseudotrocha</taxon>
        <taxon>Ploima</taxon>
        <taxon>Brachionidae</taxon>
        <taxon>Brachionus</taxon>
    </lineage>
</organism>
<dbReference type="AlphaFoldDB" id="A0A3M7STI4"/>
<dbReference type="OrthoDB" id="10020521at2759"/>